<organism evidence="1 2">
    <name type="scientific">Shackletoniella antarctica</name>
    <dbReference type="NCBI Taxonomy" id="268115"/>
    <lineage>
        <taxon>Bacteria</taxon>
        <taxon>Bacillati</taxon>
        <taxon>Cyanobacteriota</taxon>
        <taxon>Cyanophyceae</taxon>
        <taxon>Oculatellales</taxon>
        <taxon>Oculatellaceae</taxon>
        <taxon>Shackletoniella</taxon>
    </lineage>
</organism>
<accession>A0A2W4W6G4</accession>
<dbReference type="Proteomes" id="UP000249081">
    <property type="component" value="Unassembled WGS sequence"/>
</dbReference>
<proteinExistence type="predicted"/>
<reference evidence="1 2" key="2">
    <citation type="submission" date="2018-06" db="EMBL/GenBank/DDBJ databases">
        <title>Metagenomic assembly of (sub)arctic Cyanobacteria and their associated microbiome from non-axenic cultures.</title>
        <authorList>
            <person name="Baurain D."/>
        </authorList>
    </citation>
    <scope>NUCLEOTIDE SEQUENCE [LARGE SCALE GENOMIC DNA]</scope>
    <source>
        <strain evidence="1">ULC041bin1</strain>
    </source>
</reference>
<sequence length="81" mass="8597">MAVVGGYYRAVDQFLGTTETNASTYPRLLVDPYLGLRLVALSGSLDFDVTLGPVVLEDLNLSDSGVLVKPLLGTRVGVEVV</sequence>
<dbReference type="AlphaFoldDB" id="A0A2W4W6G4"/>
<gene>
    <name evidence="1" type="ORF">DCF17_15755</name>
</gene>
<name>A0A2W4W6G4_9CYAN</name>
<protein>
    <submittedName>
        <fullName evidence="1">Uncharacterized protein</fullName>
    </submittedName>
</protein>
<dbReference type="EMBL" id="QBMN01000119">
    <property type="protein sequence ID" value="PZO37579.1"/>
    <property type="molecule type" value="Genomic_DNA"/>
</dbReference>
<evidence type="ECO:0000313" key="1">
    <source>
        <dbReference type="EMBL" id="PZO37579.1"/>
    </source>
</evidence>
<evidence type="ECO:0000313" key="2">
    <source>
        <dbReference type="Proteomes" id="UP000249081"/>
    </source>
</evidence>
<reference evidence="2" key="1">
    <citation type="submission" date="2018-04" db="EMBL/GenBank/DDBJ databases">
        <authorList>
            <person name="Cornet L."/>
        </authorList>
    </citation>
    <scope>NUCLEOTIDE SEQUENCE [LARGE SCALE GENOMIC DNA]</scope>
</reference>
<comment type="caution">
    <text evidence="1">The sequence shown here is derived from an EMBL/GenBank/DDBJ whole genome shotgun (WGS) entry which is preliminary data.</text>
</comment>